<dbReference type="GeneID" id="38472008"/>
<dbReference type="EMBL" id="CP034145">
    <property type="protein sequence ID" value="AZH26027.1"/>
    <property type="molecule type" value="Genomic_DNA"/>
</dbReference>
<reference evidence="1 2" key="1">
    <citation type="submission" date="2018-07" db="EMBL/GenBank/DDBJ databases">
        <title>Genome sequences of Haloplanus aerogenes JCM 16430T.</title>
        <authorList>
            <person name="Kim Y.B."/>
            <person name="Roh S.W."/>
        </authorList>
    </citation>
    <scope>NUCLEOTIDE SEQUENCE [LARGE SCALE GENOMIC DNA]</scope>
    <source>
        <strain evidence="1 2">JCM 16430</strain>
    </source>
</reference>
<sequence>MPRSSPPRSTAIADEIDVTYEIEMPFDSKNAKINLIGRDDEVEVLISDIPVPKGYGDMGGSDKSRIKRHAVARWVVEDAARVIEEYDWATSSHVSRQRHRYLSDVYFSCDREELDDAVIAAKQFLTRLEEGVLEHARKFDSTLQETPSNALESK</sequence>
<accession>A0A3G8QX27</accession>
<keyword evidence="2" id="KW-1185">Reference proteome</keyword>
<dbReference type="KEGG" id="haer:DU502_11940"/>
<gene>
    <name evidence="1" type="ORF">DU502_11940</name>
</gene>
<organism evidence="1 2">
    <name type="scientific">Haloplanus aerogenes</name>
    <dbReference type="NCBI Taxonomy" id="660522"/>
    <lineage>
        <taxon>Archaea</taxon>
        <taxon>Methanobacteriati</taxon>
        <taxon>Methanobacteriota</taxon>
        <taxon>Stenosarchaea group</taxon>
        <taxon>Halobacteria</taxon>
        <taxon>Halobacteriales</taxon>
        <taxon>Haloferacaceae</taxon>
        <taxon>Haloplanus</taxon>
    </lineage>
</organism>
<dbReference type="Proteomes" id="UP000282007">
    <property type="component" value="Chromosome"/>
</dbReference>
<evidence type="ECO:0000313" key="1">
    <source>
        <dbReference type="EMBL" id="AZH26027.1"/>
    </source>
</evidence>
<dbReference type="OrthoDB" id="351201at2157"/>
<dbReference type="AlphaFoldDB" id="A0A3G8QX27"/>
<name>A0A3G8QX27_9EURY</name>
<dbReference type="RefSeq" id="WP_121922164.1">
    <property type="nucleotide sequence ID" value="NZ_CP034145.1"/>
</dbReference>
<protein>
    <submittedName>
        <fullName evidence="1">Uncharacterized protein</fullName>
    </submittedName>
</protein>
<evidence type="ECO:0000313" key="2">
    <source>
        <dbReference type="Proteomes" id="UP000282007"/>
    </source>
</evidence>
<proteinExistence type="predicted"/>